<evidence type="ECO:0008006" key="4">
    <source>
        <dbReference type="Google" id="ProtNLM"/>
    </source>
</evidence>
<comment type="caution">
    <text evidence="2">The sequence shown here is derived from an EMBL/GenBank/DDBJ whole genome shotgun (WGS) entry which is preliminary data.</text>
</comment>
<feature type="transmembrane region" description="Helical" evidence="1">
    <location>
        <begin position="163"/>
        <end position="183"/>
    </location>
</feature>
<feature type="transmembrane region" description="Helical" evidence="1">
    <location>
        <begin position="379"/>
        <end position="401"/>
    </location>
</feature>
<dbReference type="PANTHER" id="PTHR19346">
    <property type="entry name" value="SUGAR PHOSPHATE TRANSPORTER DOMAIN-CONTAINING PROTEIN"/>
    <property type="match status" value="1"/>
</dbReference>
<proteinExistence type="predicted"/>
<evidence type="ECO:0000256" key="1">
    <source>
        <dbReference type="SAM" id="Phobius"/>
    </source>
</evidence>
<feature type="transmembrane region" description="Helical" evidence="1">
    <location>
        <begin position="138"/>
        <end position="157"/>
    </location>
</feature>
<name>A0A1D1VZC4_RAMVA</name>
<dbReference type="PANTHER" id="PTHR19346:SF4">
    <property type="entry name" value="SUGAR PHOSPHATE TRANSPORTER DOMAIN-CONTAINING PROTEIN"/>
    <property type="match status" value="1"/>
</dbReference>
<protein>
    <recommendedName>
        <fullName evidence="4">EamA domain-containing protein</fullName>
    </recommendedName>
</protein>
<feature type="transmembrane region" description="Helical" evidence="1">
    <location>
        <begin position="75"/>
        <end position="98"/>
    </location>
</feature>
<feature type="transmembrane region" description="Helical" evidence="1">
    <location>
        <begin position="254"/>
        <end position="275"/>
    </location>
</feature>
<sequence>MVKAICLSRVTKQKQGDVEVVPPEAETVTHPANHKNWRLAFVLLLVDVILVVASSQLTSSTFNDPRYKPYQAPFLFVWCKVAVRALAFPVVVLPIWMLSLLGKKKDTFHNLWKHCTEPYRDEGSTESPIRAKILLRKFAPMCTAILALQVTWVVGHVYAPSSIIAALGSSAVAFAYILSWLLLKNQMLIVKGFFVLVGFVGIGMISYASTVLAPTIVSASQLTESTDTVHLNETLTSQISGLSILPTTFDPSSIYIGVVCGLIGAVSVSAHMLAFKKAFRDVDLVQVSLIITLVSVFICTAYLPVPIILNVIGMEPWNLPAMPWGTMIVSWITALFSAMCYIQGLSLSNPFFMSLAEVAIVAMNTGVDSIARGIQMSSLQIAGTVVVAVAFVFMIMPDEWLSLNLKKRKLAIYIIGGKLRYLTGGKASK</sequence>
<keyword evidence="1" id="KW-1133">Transmembrane helix</keyword>
<keyword evidence="1" id="KW-0472">Membrane</keyword>
<dbReference type="InterPro" id="IPR026505">
    <property type="entry name" value="Solute_c_fam_35_mem_F3/F4"/>
</dbReference>
<reference evidence="2 3" key="1">
    <citation type="journal article" date="2016" name="Nat. Commun.">
        <title>Extremotolerant tardigrade genome and improved radiotolerance of human cultured cells by tardigrade-unique protein.</title>
        <authorList>
            <person name="Hashimoto T."/>
            <person name="Horikawa D.D."/>
            <person name="Saito Y."/>
            <person name="Kuwahara H."/>
            <person name="Kozuka-Hata H."/>
            <person name="Shin-I T."/>
            <person name="Minakuchi Y."/>
            <person name="Ohishi K."/>
            <person name="Motoyama A."/>
            <person name="Aizu T."/>
            <person name="Enomoto A."/>
            <person name="Kondo K."/>
            <person name="Tanaka S."/>
            <person name="Hara Y."/>
            <person name="Koshikawa S."/>
            <person name="Sagara H."/>
            <person name="Miura T."/>
            <person name="Yokobori S."/>
            <person name="Miyagawa K."/>
            <person name="Suzuki Y."/>
            <person name="Kubo T."/>
            <person name="Oyama M."/>
            <person name="Kohara Y."/>
            <person name="Fujiyama A."/>
            <person name="Arakawa K."/>
            <person name="Katayama T."/>
            <person name="Toyoda A."/>
            <person name="Kunieda T."/>
        </authorList>
    </citation>
    <scope>NUCLEOTIDE SEQUENCE [LARGE SCALE GENOMIC DNA]</scope>
    <source>
        <strain evidence="2 3">YOKOZUNA-1</strain>
    </source>
</reference>
<dbReference type="EMBL" id="BDGG01000014">
    <property type="protein sequence ID" value="GAV06730.1"/>
    <property type="molecule type" value="Genomic_DNA"/>
</dbReference>
<feature type="transmembrane region" description="Helical" evidence="1">
    <location>
        <begin position="287"/>
        <end position="309"/>
    </location>
</feature>
<feature type="transmembrane region" description="Helical" evidence="1">
    <location>
        <begin position="321"/>
        <end position="342"/>
    </location>
</feature>
<feature type="transmembrane region" description="Helical" evidence="1">
    <location>
        <begin position="37"/>
        <end position="55"/>
    </location>
</feature>
<dbReference type="Proteomes" id="UP000186922">
    <property type="component" value="Unassembled WGS sequence"/>
</dbReference>
<keyword evidence="3" id="KW-1185">Reference proteome</keyword>
<keyword evidence="1" id="KW-0812">Transmembrane</keyword>
<evidence type="ECO:0000313" key="2">
    <source>
        <dbReference type="EMBL" id="GAV06730.1"/>
    </source>
</evidence>
<dbReference type="AlphaFoldDB" id="A0A1D1VZC4"/>
<organism evidence="2 3">
    <name type="scientific">Ramazzottius varieornatus</name>
    <name type="common">Water bear</name>
    <name type="synonym">Tardigrade</name>
    <dbReference type="NCBI Taxonomy" id="947166"/>
    <lineage>
        <taxon>Eukaryota</taxon>
        <taxon>Metazoa</taxon>
        <taxon>Ecdysozoa</taxon>
        <taxon>Tardigrada</taxon>
        <taxon>Eutardigrada</taxon>
        <taxon>Parachela</taxon>
        <taxon>Hypsibioidea</taxon>
        <taxon>Ramazzottiidae</taxon>
        <taxon>Ramazzottius</taxon>
    </lineage>
</organism>
<dbReference type="OrthoDB" id="10062838at2759"/>
<accession>A0A1D1VZC4</accession>
<feature type="transmembrane region" description="Helical" evidence="1">
    <location>
        <begin position="195"/>
        <end position="217"/>
    </location>
</feature>
<evidence type="ECO:0000313" key="3">
    <source>
        <dbReference type="Proteomes" id="UP000186922"/>
    </source>
</evidence>
<gene>
    <name evidence="2" type="primary">RvY_16670-1</name>
    <name evidence="2" type="synonym">RvY_16670.1</name>
    <name evidence="2" type="ORF">RvY_16670</name>
</gene>